<dbReference type="GO" id="GO:0016301">
    <property type="term" value="F:kinase activity"/>
    <property type="evidence" value="ECO:0007669"/>
    <property type="project" value="UniProtKB-KW"/>
</dbReference>
<dbReference type="RefSeq" id="WP_076672464.1">
    <property type="nucleotide sequence ID" value="NZ_FTPP01000006.1"/>
</dbReference>
<dbReference type="Proteomes" id="UP000187181">
    <property type="component" value="Unassembled WGS sequence"/>
</dbReference>
<keyword evidence="1" id="KW-0808">Transferase</keyword>
<name>A0A1R3XVX4_9BACT</name>
<reference evidence="2" key="1">
    <citation type="submission" date="2017-01" db="EMBL/GenBank/DDBJ databases">
        <authorList>
            <person name="Varghese N."/>
            <person name="Submissions S."/>
        </authorList>
    </citation>
    <scope>NUCLEOTIDE SEQUENCE [LARGE SCALE GENOMIC DNA]</scope>
    <source>
        <strain evidence="2">LP100</strain>
    </source>
</reference>
<gene>
    <name evidence="1" type="ORF">SAMN05444128_3987</name>
</gene>
<keyword evidence="1" id="KW-0418">Kinase</keyword>
<protein>
    <submittedName>
        <fullName evidence="1">cAMP-binding domain of CRP or a regulatory subunit of cAMP-dependent protein kinases</fullName>
    </submittedName>
</protein>
<dbReference type="STRING" id="1317125.SAMN05444128_3987"/>
<dbReference type="InterPro" id="IPR018490">
    <property type="entry name" value="cNMP-bd_dom_sf"/>
</dbReference>
<proteinExistence type="predicted"/>
<sequence>MISQTEELWQALHAHYPLDAALKRQLQRIFTQKHYARNHFLAKPGSTARHAWFVRKGAVRAYQLDKTRGTEVVSWLWLDGDLVWAADSFCRRLPTRLFIQLLEDSVLQVVSRQDLDHTLEHFPQYRHLERAVAESFHHRLHQHYHRRVSLPATARYQHLLQTRPQLFLRVPVKDIASFLGMFPDTLSRLRGKR</sequence>
<dbReference type="EMBL" id="FTPP01000006">
    <property type="protein sequence ID" value="SIT95252.1"/>
    <property type="molecule type" value="Genomic_DNA"/>
</dbReference>
<accession>A0A1R3XVX4</accession>
<dbReference type="CDD" id="cd00038">
    <property type="entry name" value="CAP_ED"/>
    <property type="match status" value="1"/>
</dbReference>
<dbReference type="SUPFAM" id="SSF51206">
    <property type="entry name" value="cAMP-binding domain-like"/>
    <property type="match status" value="1"/>
</dbReference>
<keyword evidence="2" id="KW-1185">Reference proteome</keyword>
<evidence type="ECO:0000313" key="2">
    <source>
        <dbReference type="Proteomes" id="UP000187181"/>
    </source>
</evidence>
<evidence type="ECO:0000313" key="1">
    <source>
        <dbReference type="EMBL" id="SIT95252.1"/>
    </source>
</evidence>
<dbReference type="OrthoDB" id="667553at2"/>
<dbReference type="Gene3D" id="2.60.120.10">
    <property type="entry name" value="Jelly Rolls"/>
    <property type="match status" value="1"/>
</dbReference>
<dbReference type="InterPro" id="IPR014710">
    <property type="entry name" value="RmlC-like_jellyroll"/>
</dbReference>
<dbReference type="InterPro" id="IPR000595">
    <property type="entry name" value="cNMP-bd_dom"/>
</dbReference>
<organism evidence="1 2">
    <name type="scientific">Pontibacter indicus</name>
    <dbReference type="NCBI Taxonomy" id="1317125"/>
    <lineage>
        <taxon>Bacteria</taxon>
        <taxon>Pseudomonadati</taxon>
        <taxon>Bacteroidota</taxon>
        <taxon>Cytophagia</taxon>
        <taxon>Cytophagales</taxon>
        <taxon>Hymenobacteraceae</taxon>
        <taxon>Pontibacter</taxon>
    </lineage>
</organism>
<dbReference type="AlphaFoldDB" id="A0A1R3XVX4"/>